<dbReference type="RefSeq" id="WP_134639418.1">
    <property type="nucleotide sequence ID" value="NZ_SOHM01000007.1"/>
</dbReference>
<dbReference type="AlphaFoldDB" id="A0A4R9BZJ9"/>
<comment type="caution">
    <text evidence="1">The sequence shown here is derived from an EMBL/GenBank/DDBJ whole genome shotgun (WGS) entry which is preliminary data.</text>
</comment>
<dbReference type="Proteomes" id="UP000298468">
    <property type="component" value="Unassembled WGS sequence"/>
</dbReference>
<dbReference type="EMBL" id="SOHM01000007">
    <property type="protein sequence ID" value="TFD93988.1"/>
    <property type="molecule type" value="Genomic_DNA"/>
</dbReference>
<evidence type="ECO:0000313" key="2">
    <source>
        <dbReference type="Proteomes" id="UP000298468"/>
    </source>
</evidence>
<organism evidence="1 2">
    <name type="scientific">Cryobacterium lactosi</name>
    <dbReference type="NCBI Taxonomy" id="1259202"/>
    <lineage>
        <taxon>Bacteria</taxon>
        <taxon>Bacillati</taxon>
        <taxon>Actinomycetota</taxon>
        <taxon>Actinomycetes</taxon>
        <taxon>Micrococcales</taxon>
        <taxon>Microbacteriaceae</taxon>
        <taxon>Cryobacterium</taxon>
    </lineage>
</organism>
<reference evidence="1 2" key="1">
    <citation type="submission" date="2019-03" db="EMBL/GenBank/DDBJ databases">
        <title>Genomics of glacier-inhabiting Cryobacterium strains.</title>
        <authorList>
            <person name="Liu Q."/>
            <person name="Xin Y.-H."/>
        </authorList>
    </citation>
    <scope>NUCLEOTIDE SEQUENCE [LARGE SCALE GENOMIC DNA]</scope>
    <source>
        <strain evidence="1 2">Sr59</strain>
    </source>
</reference>
<evidence type="ECO:0000313" key="1">
    <source>
        <dbReference type="EMBL" id="TFD93988.1"/>
    </source>
</evidence>
<protein>
    <submittedName>
        <fullName evidence="1">Uncharacterized protein</fullName>
    </submittedName>
</protein>
<name>A0A4R9BZJ9_9MICO</name>
<sequence>MRDDHCGPSLVTIASLRGYRYTAMTEDGVVTVRMYESGSITGGFQRQRGAMGPHLPTEGRIFPIQRFELSVGEPGWVEWTLQEHWRSEGFTTGLPILWIDAAPLPRMDHT</sequence>
<dbReference type="OrthoDB" id="9964027at2"/>
<gene>
    <name evidence="1" type="ORF">E3T61_03030</name>
</gene>
<keyword evidence="2" id="KW-1185">Reference proteome</keyword>
<proteinExistence type="predicted"/>
<accession>A0A4R9BZJ9</accession>